<dbReference type="GeneID" id="8246445"/>
<evidence type="ECO:0000256" key="1">
    <source>
        <dbReference type="SAM" id="Coils"/>
    </source>
</evidence>
<evidence type="ECO:0000313" key="3">
    <source>
        <dbReference type="Proteomes" id="UP000002009"/>
    </source>
</evidence>
<organism evidence="2 3">
    <name type="scientific">Micromonas commoda (strain RCC299 / NOUM17 / CCMP2709)</name>
    <name type="common">Picoplanktonic green alga</name>
    <dbReference type="NCBI Taxonomy" id="296587"/>
    <lineage>
        <taxon>Eukaryota</taxon>
        <taxon>Viridiplantae</taxon>
        <taxon>Chlorophyta</taxon>
        <taxon>Mamiellophyceae</taxon>
        <taxon>Mamiellales</taxon>
        <taxon>Mamiellaceae</taxon>
        <taxon>Micromonas</taxon>
    </lineage>
</organism>
<feature type="coiled-coil region" evidence="1">
    <location>
        <begin position="6"/>
        <end position="40"/>
    </location>
</feature>
<dbReference type="InParanoid" id="C1EC49"/>
<dbReference type="AlphaFoldDB" id="C1EC49"/>
<dbReference type="EMBL" id="CP001329">
    <property type="protein sequence ID" value="ACO65524.1"/>
    <property type="molecule type" value="Genomic_DNA"/>
</dbReference>
<keyword evidence="3" id="KW-1185">Reference proteome</keyword>
<protein>
    <submittedName>
        <fullName evidence="2">Uncharacterized protein</fullName>
    </submittedName>
</protein>
<evidence type="ECO:0000313" key="2">
    <source>
        <dbReference type="EMBL" id="ACO65524.1"/>
    </source>
</evidence>
<dbReference type="Proteomes" id="UP000002009">
    <property type="component" value="Chromosome 9"/>
</dbReference>
<name>C1EC49_MICCC</name>
<sequence length="153" mass="16154">MLPPPNLRTEADFARLEQELTAMREELAALTKDRDERRARLLRAVQEDIESTVADTFESARFAEGLRAAAGRVTGGAPVRVETSVERDGSMANGASHALVLTGGPARAAAVLDTPPLFVASLGDDARGMLGTTFGGPAGWLKDAESSSYVIKA</sequence>
<dbReference type="KEGG" id="mis:MICPUN_108889"/>
<dbReference type="RefSeq" id="XP_002504266.1">
    <property type="nucleotide sequence ID" value="XM_002504220.1"/>
</dbReference>
<gene>
    <name evidence="2" type="ORF">MICPUN_108889</name>
</gene>
<accession>C1EC49</accession>
<proteinExistence type="predicted"/>
<keyword evidence="1" id="KW-0175">Coiled coil</keyword>
<reference evidence="2 3" key="1">
    <citation type="journal article" date="2009" name="Science">
        <title>Green evolution and dynamic adaptations revealed by genomes of the marine picoeukaryotes Micromonas.</title>
        <authorList>
            <person name="Worden A.Z."/>
            <person name="Lee J.H."/>
            <person name="Mock T."/>
            <person name="Rouze P."/>
            <person name="Simmons M.P."/>
            <person name="Aerts A.L."/>
            <person name="Allen A.E."/>
            <person name="Cuvelier M.L."/>
            <person name="Derelle E."/>
            <person name="Everett M.V."/>
            <person name="Foulon E."/>
            <person name="Grimwood J."/>
            <person name="Gundlach H."/>
            <person name="Henrissat B."/>
            <person name="Napoli C."/>
            <person name="McDonald S.M."/>
            <person name="Parker M.S."/>
            <person name="Rombauts S."/>
            <person name="Salamov A."/>
            <person name="Von Dassow P."/>
            <person name="Badger J.H."/>
            <person name="Coutinho P.M."/>
            <person name="Demir E."/>
            <person name="Dubchak I."/>
            <person name="Gentemann C."/>
            <person name="Eikrem W."/>
            <person name="Gready J.E."/>
            <person name="John U."/>
            <person name="Lanier W."/>
            <person name="Lindquist E.A."/>
            <person name="Lucas S."/>
            <person name="Mayer K.F."/>
            <person name="Moreau H."/>
            <person name="Not F."/>
            <person name="Otillar R."/>
            <person name="Panaud O."/>
            <person name="Pangilinan J."/>
            <person name="Paulsen I."/>
            <person name="Piegu B."/>
            <person name="Poliakov A."/>
            <person name="Robbens S."/>
            <person name="Schmutz J."/>
            <person name="Toulza E."/>
            <person name="Wyss T."/>
            <person name="Zelensky A."/>
            <person name="Zhou K."/>
            <person name="Armbrust E.V."/>
            <person name="Bhattacharya D."/>
            <person name="Goodenough U.W."/>
            <person name="Van de Peer Y."/>
            <person name="Grigoriev I.V."/>
        </authorList>
    </citation>
    <scope>NUCLEOTIDE SEQUENCE [LARGE SCALE GENOMIC DNA]</scope>
    <source>
        <strain evidence="3">RCC299 / NOUM17</strain>
    </source>
</reference>